<organism evidence="1">
    <name type="scientific">viral metagenome</name>
    <dbReference type="NCBI Taxonomy" id="1070528"/>
    <lineage>
        <taxon>unclassified sequences</taxon>
        <taxon>metagenomes</taxon>
        <taxon>organismal metagenomes</taxon>
    </lineage>
</organism>
<evidence type="ECO:0000313" key="1">
    <source>
        <dbReference type="EMBL" id="QJA55038.1"/>
    </source>
</evidence>
<evidence type="ECO:0000313" key="2">
    <source>
        <dbReference type="EMBL" id="QJA65283.1"/>
    </source>
</evidence>
<dbReference type="EMBL" id="MT144561">
    <property type="protein sequence ID" value="QJA55038.1"/>
    <property type="molecule type" value="Genomic_DNA"/>
</dbReference>
<dbReference type="AlphaFoldDB" id="A0A6H2A5I7"/>
<name>A0A6H2A5I7_9ZZZZ</name>
<gene>
    <name evidence="3" type="ORF">MM415A00243_0045</name>
    <name evidence="2" type="ORF">MM415B00422_0045</name>
    <name evidence="1" type="ORF">TM448A06506_0008</name>
    <name evidence="4" type="ORF">TM448B02010_0016</name>
</gene>
<accession>A0A6H2A5I7</accession>
<sequence length="72" mass="8390">MTDRIRRLTVLLEQDTRDDDAEGIISAIRMVRGVAFVEPHVLEWEAQEARMTALFALRKEISEFMSALWEPK</sequence>
<reference evidence="1" key="1">
    <citation type="submission" date="2020-03" db="EMBL/GenBank/DDBJ databases">
        <title>The deep terrestrial virosphere.</title>
        <authorList>
            <person name="Holmfeldt K."/>
            <person name="Nilsson E."/>
            <person name="Simone D."/>
            <person name="Lopez-Fernandez M."/>
            <person name="Wu X."/>
            <person name="de Brujin I."/>
            <person name="Lundin D."/>
            <person name="Andersson A."/>
            <person name="Bertilsson S."/>
            <person name="Dopson M."/>
        </authorList>
    </citation>
    <scope>NUCLEOTIDE SEQUENCE</scope>
    <source>
        <strain evidence="3">MM415A00243</strain>
        <strain evidence="2">MM415B00422</strain>
        <strain evidence="1">TM448A06506</strain>
        <strain evidence="4">TM448B02010</strain>
    </source>
</reference>
<dbReference type="EMBL" id="MT142521">
    <property type="protein sequence ID" value="QJA83983.1"/>
    <property type="molecule type" value="Genomic_DNA"/>
</dbReference>
<dbReference type="EMBL" id="MT141535">
    <property type="protein sequence ID" value="QJA65283.1"/>
    <property type="molecule type" value="Genomic_DNA"/>
</dbReference>
<evidence type="ECO:0000313" key="4">
    <source>
        <dbReference type="EMBL" id="QJI00636.1"/>
    </source>
</evidence>
<protein>
    <submittedName>
        <fullName evidence="1">Uncharacterized protein</fullName>
    </submittedName>
</protein>
<proteinExistence type="predicted"/>
<evidence type="ECO:0000313" key="3">
    <source>
        <dbReference type="EMBL" id="QJA83983.1"/>
    </source>
</evidence>
<dbReference type="EMBL" id="MT144865">
    <property type="protein sequence ID" value="QJI00636.1"/>
    <property type="molecule type" value="Genomic_DNA"/>
</dbReference>